<gene>
    <name evidence="1" type="ORF">Slati_1342400</name>
</gene>
<dbReference type="PANTHER" id="PTHR33710:SF71">
    <property type="entry name" value="ENDONUCLEASE_EXONUCLEASE_PHOSPHATASE DOMAIN-CONTAINING PROTEIN"/>
    <property type="match status" value="1"/>
</dbReference>
<name>A0AAW2XI15_9LAMI</name>
<accession>A0AAW2XI15</accession>
<protein>
    <submittedName>
        <fullName evidence="1">Uncharacterized protein</fullName>
    </submittedName>
</protein>
<organism evidence="1">
    <name type="scientific">Sesamum latifolium</name>
    <dbReference type="NCBI Taxonomy" id="2727402"/>
    <lineage>
        <taxon>Eukaryota</taxon>
        <taxon>Viridiplantae</taxon>
        <taxon>Streptophyta</taxon>
        <taxon>Embryophyta</taxon>
        <taxon>Tracheophyta</taxon>
        <taxon>Spermatophyta</taxon>
        <taxon>Magnoliopsida</taxon>
        <taxon>eudicotyledons</taxon>
        <taxon>Gunneridae</taxon>
        <taxon>Pentapetalae</taxon>
        <taxon>asterids</taxon>
        <taxon>lamiids</taxon>
        <taxon>Lamiales</taxon>
        <taxon>Pedaliaceae</taxon>
        <taxon>Sesamum</taxon>
    </lineage>
</organism>
<sequence>MREFNQCLIEAGVDTPPMQGHWFSWYSSSEGAKSLWRRLECALVNDAWLGRWPDSHYICSASMTSDHSPLILGKDRHFQNNGSLFRFDNFLLHTWFSGGSEQDLEAIYS</sequence>
<dbReference type="EMBL" id="JACGWN010000004">
    <property type="protein sequence ID" value="KAL0453643.1"/>
    <property type="molecule type" value="Genomic_DNA"/>
</dbReference>
<dbReference type="PANTHER" id="PTHR33710">
    <property type="entry name" value="BNAC02G09200D PROTEIN"/>
    <property type="match status" value="1"/>
</dbReference>
<proteinExistence type="predicted"/>
<evidence type="ECO:0000313" key="1">
    <source>
        <dbReference type="EMBL" id="KAL0453643.1"/>
    </source>
</evidence>
<reference evidence="1" key="1">
    <citation type="submission" date="2020-06" db="EMBL/GenBank/DDBJ databases">
        <authorList>
            <person name="Li T."/>
            <person name="Hu X."/>
            <person name="Zhang T."/>
            <person name="Song X."/>
            <person name="Zhang H."/>
            <person name="Dai N."/>
            <person name="Sheng W."/>
            <person name="Hou X."/>
            <person name="Wei L."/>
        </authorList>
    </citation>
    <scope>NUCLEOTIDE SEQUENCE</scope>
    <source>
        <strain evidence="1">KEN1</strain>
        <tissue evidence="1">Leaf</tissue>
    </source>
</reference>
<comment type="caution">
    <text evidence="1">The sequence shown here is derived from an EMBL/GenBank/DDBJ whole genome shotgun (WGS) entry which is preliminary data.</text>
</comment>
<dbReference type="AlphaFoldDB" id="A0AAW2XI15"/>
<reference evidence="1" key="2">
    <citation type="journal article" date="2024" name="Plant">
        <title>Genomic evolution and insights into agronomic trait innovations of Sesamum species.</title>
        <authorList>
            <person name="Miao H."/>
            <person name="Wang L."/>
            <person name="Qu L."/>
            <person name="Liu H."/>
            <person name="Sun Y."/>
            <person name="Le M."/>
            <person name="Wang Q."/>
            <person name="Wei S."/>
            <person name="Zheng Y."/>
            <person name="Lin W."/>
            <person name="Duan Y."/>
            <person name="Cao H."/>
            <person name="Xiong S."/>
            <person name="Wang X."/>
            <person name="Wei L."/>
            <person name="Li C."/>
            <person name="Ma Q."/>
            <person name="Ju M."/>
            <person name="Zhao R."/>
            <person name="Li G."/>
            <person name="Mu C."/>
            <person name="Tian Q."/>
            <person name="Mei H."/>
            <person name="Zhang T."/>
            <person name="Gao T."/>
            <person name="Zhang H."/>
        </authorList>
    </citation>
    <scope>NUCLEOTIDE SEQUENCE</scope>
    <source>
        <strain evidence="1">KEN1</strain>
    </source>
</reference>